<dbReference type="EMBL" id="JADKPN010000001">
    <property type="protein sequence ID" value="MBF4761937.1"/>
    <property type="molecule type" value="Genomic_DNA"/>
</dbReference>
<evidence type="ECO:0000256" key="1">
    <source>
        <dbReference type="ARBA" id="ARBA00023002"/>
    </source>
</evidence>
<dbReference type="AlphaFoldDB" id="A0A930YCQ8"/>
<dbReference type="SUPFAM" id="SSF51679">
    <property type="entry name" value="Bacterial luciferase-like"/>
    <property type="match status" value="1"/>
</dbReference>
<keyword evidence="4" id="KW-1185">Reference proteome</keyword>
<dbReference type="InterPro" id="IPR050564">
    <property type="entry name" value="F420-G6PD/mer"/>
</dbReference>
<dbReference type="PANTHER" id="PTHR43244:SF1">
    <property type="entry name" value="5,10-METHYLENETETRAHYDROMETHANOPTERIN REDUCTASE"/>
    <property type="match status" value="1"/>
</dbReference>
<dbReference type="Gene3D" id="3.20.20.30">
    <property type="entry name" value="Luciferase-like domain"/>
    <property type="match status" value="1"/>
</dbReference>
<feature type="domain" description="Luciferase-like" evidence="2">
    <location>
        <begin position="14"/>
        <end position="108"/>
    </location>
</feature>
<protein>
    <submittedName>
        <fullName evidence="3">LLM class flavin-dependent oxidoreductase</fullName>
    </submittedName>
</protein>
<name>A0A930YCQ8_9ACTN</name>
<evidence type="ECO:0000259" key="2">
    <source>
        <dbReference type="Pfam" id="PF00296"/>
    </source>
</evidence>
<comment type="caution">
    <text evidence="3">The sequence shown here is derived from an EMBL/GenBank/DDBJ whole genome shotgun (WGS) entry which is preliminary data.</text>
</comment>
<evidence type="ECO:0000313" key="4">
    <source>
        <dbReference type="Proteomes" id="UP000640489"/>
    </source>
</evidence>
<gene>
    <name evidence="3" type="ORF">ISU07_02250</name>
</gene>
<dbReference type="InterPro" id="IPR011251">
    <property type="entry name" value="Luciferase-like_dom"/>
</dbReference>
<dbReference type="Pfam" id="PF00296">
    <property type="entry name" value="Bac_luciferase"/>
    <property type="match status" value="1"/>
</dbReference>
<dbReference type="RefSeq" id="WP_194705114.1">
    <property type="nucleotide sequence ID" value="NZ_JADKPN010000001.1"/>
</dbReference>
<reference evidence="3" key="1">
    <citation type="submission" date="2020-11" db="EMBL/GenBank/DDBJ databases">
        <title>Nocardioides sp. nov., isolated from Soil of Cynanchum wilfordii Hemsley rhizosphere.</title>
        <authorList>
            <person name="Lee J.-S."/>
            <person name="Suh M.K."/>
            <person name="Kim J.-S."/>
        </authorList>
    </citation>
    <scope>NUCLEOTIDE SEQUENCE</scope>
    <source>
        <strain evidence="3">KCTC 19275</strain>
    </source>
</reference>
<organism evidence="3 4">
    <name type="scientific">Nocardioides islandensis</name>
    <dbReference type="NCBI Taxonomy" id="433663"/>
    <lineage>
        <taxon>Bacteria</taxon>
        <taxon>Bacillati</taxon>
        <taxon>Actinomycetota</taxon>
        <taxon>Actinomycetes</taxon>
        <taxon>Propionibacteriales</taxon>
        <taxon>Nocardioidaceae</taxon>
        <taxon>Nocardioides</taxon>
    </lineage>
</organism>
<dbReference type="Proteomes" id="UP000640489">
    <property type="component" value="Unassembled WGS sequence"/>
</dbReference>
<sequence length="242" mass="25819">MRYGLDITAAGPWGRPDEIAELAVLAEDHGWDGVFCEDYLAFPGGAVTYDVWVTLGLVARATTRLTLGTMVTPVPARHVGVLVLQVASVAAVAGGRLVLGVGSGDPEGDPVVGDGSRVDLLEAGLAAVREACPGVPVWVGGAITKPGPRARALRWDGSCLYRVPPPEWEDLTPDDVAALRADAGAPYVIAVGGRERREDLDGERRYLATIEAAGADWWHEYVPPRLDRDEARRRILAGPMRP</sequence>
<accession>A0A930YCQ8</accession>
<evidence type="ECO:0000313" key="3">
    <source>
        <dbReference type="EMBL" id="MBF4761937.1"/>
    </source>
</evidence>
<dbReference type="GO" id="GO:0016705">
    <property type="term" value="F:oxidoreductase activity, acting on paired donors, with incorporation or reduction of molecular oxygen"/>
    <property type="evidence" value="ECO:0007669"/>
    <property type="project" value="InterPro"/>
</dbReference>
<dbReference type="InterPro" id="IPR036661">
    <property type="entry name" value="Luciferase-like_sf"/>
</dbReference>
<proteinExistence type="predicted"/>
<keyword evidence="1" id="KW-0560">Oxidoreductase</keyword>
<dbReference type="PANTHER" id="PTHR43244">
    <property type="match status" value="1"/>
</dbReference>